<dbReference type="CDD" id="cd01171">
    <property type="entry name" value="YXKO-related"/>
    <property type="match status" value="1"/>
</dbReference>
<comment type="catalytic activity">
    <reaction evidence="1 18 19">
        <text>(6R)-NADHX = (6S)-NADHX</text>
        <dbReference type="Rhea" id="RHEA:32215"/>
        <dbReference type="ChEBI" id="CHEBI:64074"/>
        <dbReference type="ChEBI" id="CHEBI:64075"/>
        <dbReference type="EC" id="5.1.99.6"/>
    </reaction>
</comment>
<comment type="function">
    <text evidence="18">Catalyzes the epimerization of the S- and R-forms of NAD(P)HX, a damaged form of NAD(P)H that is a result of enzymatic or heat-dependent hydration. This is a prerequisite for the S-specific NAD(P)H-hydrate dehydratase to allow the repair of both epimers of NAD(P)HX.</text>
</comment>
<proteinExistence type="inferred from homology"/>
<dbReference type="RefSeq" id="WP_191216221.1">
    <property type="nucleotide sequence ID" value="NZ_CP104550.1"/>
</dbReference>
<dbReference type="InterPro" id="IPR000631">
    <property type="entry name" value="CARKD"/>
</dbReference>
<evidence type="ECO:0000256" key="4">
    <source>
        <dbReference type="ARBA" id="ARBA00009524"/>
    </source>
</evidence>
<feature type="binding site" evidence="17">
    <location>
        <position position="251"/>
    </location>
    <ligand>
        <name>(6S)-NADPHX</name>
        <dbReference type="ChEBI" id="CHEBI:64076"/>
    </ligand>
</feature>
<keyword evidence="7 17" id="KW-0067">ATP-binding</keyword>
<dbReference type="InterPro" id="IPR030677">
    <property type="entry name" value="Nnr"/>
</dbReference>
<evidence type="ECO:0000256" key="15">
    <source>
        <dbReference type="ARBA" id="ARBA00048238"/>
    </source>
</evidence>
<comment type="caution">
    <text evidence="17">Lacks conserved residue(s) required for the propagation of feature annotation.</text>
</comment>
<evidence type="ECO:0000256" key="12">
    <source>
        <dbReference type="ARBA" id="ARBA00023239"/>
    </source>
</evidence>
<evidence type="ECO:0000259" key="21">
    <source>
        <dbReference type="PROSITE" id="PS51385"/>
    </source>
</evidence>
<feature type="binding site" evidence="18">
    <location>
        <position position="53"/>
    </location>
    <ligand>
        <name>K(+)</name>
        <dbReference type="ChEBI" id="CHEBI:29103"/>
    </ligand>
</feature>
<dbReference type="PANTHER" id="PTHR12592:SF0">
    <property type="entry name" value="ATP-DEPENDENT (S)-NAD(P)H-HYDRATE DEHYDRATASE"/>
    <property type="match status" value="1"/>
</dbReference>
<dbReference type="AlphaFoldDB" id="A0A9E7RUA0"/>
<dbReference type="SUPFAM" id="SSF53613">
    <property type="entry name" value="Ribokinase-like"/>
    <property type="match status" value="1"/>
</dbReference>
<feature type="binding site" evidence="17">
    <location>
        <position position="437"/>
    </location>
    <ligand>
        <name>AMP</name>
        <dbReference type="ChEBI" id="CHEBI:456215"/>
    </ligand>
</feature>
<reference evidence="22" key="1">
    <citation type="submission" date="2022-09" db="EMBL/GenBank/DDBJ databases">
        <title>Characterization of three MwoI isoschizomers from sequenced genome and metagenomes.</title>
        <authorList>
            <person name="Fomenkov A."/>
            <person name="Xu S.Y."/>
            <person name="Roberts R.J."/>
        </authorList>
    </citation>
    <scope>NUCLEOTIDE SEQUENCE</scope>
    <source>
        <strain evidence="22">DSM 2970</strain>
    </source>
</reference>
<evidence type="ECO:0000256" key="10">
    <source>
        <dbReference type="ARBA" id="ARBA00023027"/>
    </source>
</evidence>
<comment type="similarity">
    <text evidence="17">Belongs to the NnrD/CARKD family.</text>
</comment>
<keyword evidence="6 17" id="KW-0547">Nucleotide-binding</keyword>
<comment type="catalytic activity">
    <reaction evidence="16 17 19">
        <text>(6S)-NADPHX + ADP = AMP + phosphate + NADPH + H(+)</text>
        <dbReference type="Rhea" id="RHEA:32235"/>
        <dbReference type="ChEBI" id="CHEBI:15378"/>
        <dbReference type="ChEBI" id="CHEBI:43474"/>
        <dbReference type="ChEBI" id="CHEBI:57783"/>
        <dbReference type="ChEBI" id="CHEBI:64076"/>
        <dbReference type="ChEBI" id="CHEBI:456215"/>
        <dbReference type="ChEBI" id="CHEBI:456216"/>
        <dbReference type="EC" id="4.2.1.136"/>
    </reaction>
</comment>
<feature type="binding site" evidence="18">
    <location>
        <position position="125"/>
    </location>
    <ligand>
        <name>K(+)</name>
        <dbReference type="ChEBI" id="CHEBI:29103"/>
    </ligand>
</feature>
<evidence type="ECO:0000256" key="13">
    <source>
        <dbReference type="ARBA" id="ARBA00023268"/>
    </source>
</evidence>
<comment type="cofactor">
    <cofactor evidence="18 19">
        <name>K(+)</name>
        <dbReference type="ChEBI" id="CHEBI:29103"/>
    </cofactor>
    <text evidence="18 19">Binds 1 potassium ion per subunit.</text>
</comment>
<dbReference type="GO" id="GO:0110051">
    <property type="term" value="P:metabolite repair"/>
    <property type="evidence" value="ECO:0007669"/>
    <property type="project" value="TreeGrafter"/>
</dbReference>
<evidence type="ECO:0000259" key="20">
    <source>
        <dbReference type="PROSITE" id="PS51383"/>
    </source>
</evidence>
<dbReference type="NCBIfam" id="TIGR00196">
    <property type="entry name" value="yjeF_cterm"/>
    <property type="match status" value="1"/>
</dbReference>
<dbReference type="PROSITE" id="PS51383">
    <property type="entry name" value="YJEF_C_3"/>
    <property type="match status" value="1"/>
</dbReference>
<dbReference type="InterPro" id="IPR036652">
    <property type="entry name" value="YjeF_N_dom_sf"/>
</dbReference>
<accession>A0A9E7RUA0</accession>
<evidence type="ECO:0000256" key="1">
    <source>
        <dbReference type="ARBA" id="ARBA00000013"/>
    </source>
</evidence>
<evidence type="ECO:0000256" key="7">
    <source>
        <dbReference type="ARBA" id="ARBA00022840"/>
    </source>
</evidence>
<evidence type="ECO:0000256" key="9">
    <source>
        <dbReference type="ARBA" id="ARBA00022958"/>
    </source>
</evidence>
<dbReference type="GO" id="GO:0052856">
    <property type="term" value="F:NAD(P)HX epimerase activity"/>
    <property type="evidence" value="ECO:0007669"/>
    <property type="project" value="UniProtKB-UniRule"/>
</dbReference>
<dbReference type="GO" id="GO:0046872">
    <property type="term" value="F:metal ion binding"/>
    <property type="evidence" value="ECO:0007669"/>
    <property type="project" value="UniProtKB-UniRule"/>
</dbReference>
<keyword evidence="11 18" id="KW-0413">Isomerase</keyword>
<feature type="domain" description="YjeF N-terminal" evidence="21">
    <location>
        <begin position="6"/>
        <end position="214"/>
    </location>
</feature>
<dbReference type="Proteomes" id="UP001065373">
    <property type="component" value="Chromosome"/>
</dbReference>
<evidence type="ECO:0000256" key="18">
    <source>
        <dbReference type="HAMAP-Rule" id="MF_01966"/>
    </source>
</evidence>
<dbReference type="HAMAP" id="MF_01966">
    <property type="entry name" value="NADHX_epimerase"/>
    <property type="match status" value="1"/>
</dbReference>
<comment type="similarity">
    <text evidence="18">Belongs to the NnrE/AIBP family.</text>
</comment>
<dbReference type="PIRSF" id="PIRSF017184">
    <property type="entry name" value="Nnr"/>
    <property type="match status" value="1"/>
</dbReference>
<dbReference type="EMBL" id="CP104550">
    <property type="protein sequence ID" value="UXH31577.1"/>
    <property type="molecule type" value="Genomic_DNA"/>
</dbReference>
<dbReference type="HAMAP" id="MF_01965">
    <property type="entry name" value="NADHX_dehydratase"/>
    <property type="match status" value="1"/>
</dbReference>
<dbReference type="GO" id="GO:0046496">
    <property type="term" value="P:nicotinamide nucleotide metabolic process"/>
    <property type="evidence" value="ECO:0007669"/>
    <property type="project" value="UniProtKB-UniRule"/>
</dbReference>
<evidence type="ECO:0000256" key="8">
    <source>
        <dbReference type="ARBA" id="ARBA00022857"/>
    </source>
</evidence>
<dbReference type="GeneID" id="58979308"/>
<protein>
    <recommendedName>
        <fullName evidence="19">Bifunctional NAD(P)H-hydrate repair enzyme</fullName>
    </recommendedName>
    <alternativeName>
        <fullName evidence="19">Nicotinamide nucleotide repair protein</fullName>
    </alternativeName>
    <domain>
        <recommendedName>
            <fullName evidence="19">ADP-dependent (S)-NAD(P)H-hydrate dehydratase</fullName>
            <ecNumber evidence="19">4.2.1.136</ecNumber>
        </recommendedName>
        <alternativeName>
            <fullName evidence="19">ADP-dependent NAD(P)HX dehydratase</fullName>
        </alternativeName>
    </domain>
    <domain>
        <recommendedName>
            <fullName evidence="19">NAD(P)H-hydrate epimerase</fullName>
            <ecNumber evidence="19">5.1.99.6</ecNumber>
        </recommendedName>
    </domain>
</protein>
<evidence type="ECO:0000256" key="3">
    <source>
        <dbReference type="ARBA" id="ARBA00006001"/>
    </source>
</evidence>
<feature type="binding site" evidence="18">
    <location>
        <position position="140"/>
    </location>
    <ligand>
        <name>(6S)-NADPHX</name>
        <dbReference type="ChEBI" id="CHEBI:64076"/>
    </ligand>
</feature>
<feature type="binding site" evidence="17">
    <location>
        <position position="319"/>
    </location>
    <ligand>
        <name>(6S)-NADPHX</name>
        <dbReference type="ChEBI" id="CHEBI:64076"/>
    </ligand>
</feature>
<comment type="catalytic activity">
    <reaction evidence="2 18 19">
        <text>(6R)-NADPHX = (6S)-NADPHX</text>
        <dbReference type="Rhea" id="RHEA:32227"/>
        <dbReference type="ChEBI" id="CHEBI:64076"/>
        <dbReference type="ChEBI" id="CHEBI:64077"/>
        <dbReference type="EC" id="5.1.99.6"/>
    </reaction>
</comment>
<keyword evidence="5 18" id="KW-0479">Metal-binding</keyword>
<evidence type="ECO:0000256" key="17">
    <source>
        <dbReference type="HAMAP-Rule" id="MF_01965"/>
    </source>
</evidence>
<dbReference type="InterPro" id="IPR004443">
    <property type="entry name" value="YjeF_N_dom"/>
</dbReference>
<gene>
    <name evidence="17" type="primary">nnrD</name>
    <name evidence="18" type="synonym">nnrE</name>
    <name evidence="22" type="ORF">N5910_08525</name>
</gene>
<feature type="binding site" evidence="18">
    <location>
        <position position="161"/>
    </location>
    <ligand>
        <name>K(+)</name>
        <dbReference type="ChEBI" id="CHEBI:29103"/>
    </ligand>
</feature>
<comment type="catalytic activity">
    <reaction evidence="15 17 19">
        <text>(6S)-NADHX + ADP = AMP + phosphate + NADH + H(+)</text>
        <dbReference type="Rhea" id="RHEA:32223"/>
        <dbReference type="ChEBI" id="CHEBI:15378"/>
        <dbReference type="ChEBI" id="CHEBI:43474"/>
        <dbReference type="ChEBI" id="CHEBI:57945"/>
        <dbReference type="ChEBI" id="CHEBI:64074"/>
        <dbReference type="ChEBI" id="CHEBI:456215"/>
        <dbReference type="ChEBI" id="CHEBI:456216"/>
        <dbReference type="EC" id="4.2.1.136"/>
    </reaction>
</comment>
<keyword evidence="8 17" id="KW-0521">NADP</keyword>
<sequence>MKPVDMNAADRNAEYLGIPGLSLMENAGRVIAEEVRGVTSGGRVAVFCGPGGNGGDGFVAARHLLNMGFDVDVYLLAHPSRIRSGDALQNLRVLEAMQPHPGGFNIIMINDSSDIPEVDADVIVDAILGTGVHGRIREPYRSAIKVINRADSFRVSVDVPSGLNPADGTVEDVAVSADLTVTFHRMKDGLREADPAVTGEVVVADIGIPGAAEVFLGPGDLLRLPSRDPGSHKGENGRVLVVGGSRYYSGAPALAGLSALRVGADLVTVACPTRAAAALRSTSPDLIVRELEGDHISLGAVDEIMELAEASDSVLMGCGAGTDPETGEAFLRIIGELEGTGKPLVLDADALKLVHASDVAGYRELVVTPHMGEFRKFFSLKSEIYGDMNERITAFQSVSSRIRGTVLLKGRTDIILQEGRVRLNRTGCPAMTVGGTGDCLAGVTVGLMAMGLSPFDSAALASFINGSAGEMAADRYGDGLKASDILEFIPRAMKMESYGL</sequence>
<dbReference type="NCBIfam" id="TIGR00197">
    <property type="entry name" value="yjeF_nterm"/>
    <property type="match status" value="1"/>
</dbReference>
<dbReference type="Gene3D" id="3.40.50.10260">
    <property type="entry name" value="YjeF N-terminal domain"/>
    <property type="match status" value="1"/>
</dbReference>
<name>A0A9E7RUA0_METWO</name>
<comment type="similarity">
    <text evidence="3 19">In the N-terminal section; belongs to the NnrE/AIBP family.</text>
</comment>
<feature type="binding site" evidence="17">
    <location>
        <position position="438"/>
    </location>
    <ligand>
        <name>(6S)-NADPHX</name>
        <dbReference type="ChEBI" id="CHEBI:64076"/>
    </ligand>
</feature>
<evidence type="ECO:0000256" key="19">
    <source>
        <dbReference type="PIRNR" id="PIRNR017184"/>
    </source>
</evidence>
<evidence type="ECO:0000256" key="16">
    <source>
        <dbReference type="ARBA" id="ARBA00049209"/>
    </source>
</evidence>
<comment type="subunit">
    <text evidence="17">Homotetramer.</text>
</comment>
<evidence type="ECO:0000256" key="6">
    <source>
        <dbReference type="ARBA" id="ARBA00022741"/>
    </source>
</evidence>
<evidence type="ECO:0000313" key="22">
    <source>
        <dbReference type="EMBL" id="UXH31577.1"/>
    </source>
</evidence>
<dbReference type="GO" id="GO:0005524">
    <property type="term" value="F:ATP binding"/>
    <property type="evidence" value="ECO:0007669"/>
    <property type="project" value="UniProtKB-UniRule"/>
</dbReference>
<comment type="similarity">
    <text evidence="4 19">In the C-terminal section; belongs to the NnrD/CARKD family.</text>
</comment>
<feature type="binding site" evidence="18">
    <location>
        <begin position="52"/>
        <end position="56"/>
    </location>
    <ligand>
        <name>(6S)-NADPHX</name>
        <dbReference type="ChEBI" id="CHEBI:64076"/>
    </ligand>
</feature>
<dbReference type="Pfam" id="PF01256">
    <property type="entry name" value="Carb_kinase"/>
    <property type="match status" value="1"/>
</dbReference>
<dbReference type="EC" id="4.2.1.136" evidence="19"/>
<dbReference type="EC" id="5.1.99.6" evidence="19"/>
<evidence type="ECO:0000256" key="14">
    <source>
        <dbReference type="ARBA" id="ARBA00025153"/>
    </source>
</evidence>
<feature type="binding site" evidence="18">
    <location>
        <begin position="129"/>
        <end position="135"/>
    </location>
    <ligand>
        <name>(6S)-NADPHX</name>
        <dbReference type="ChEBI" id="CHEBI:64076"/>
    </ligand>
</feature>
<evidence type="ECO:0000256" key="2">
    <source>
        <dbReference type="ARBA" id="ARBA00000909"/>
    </source>
</evidence>
<evidence type="ECO:0000256" key="11">
    <source>
        <dbReference type="ARBA" id="ARBA00023235"/>
    </source>
</evidence>
<feature type="binding site" evidence="18">
    <location>
        <position position="158"/>
    </location>
    <ligand>
        <name>(6S)-NADPHX</name>
        <dbReference type="ChEBI" id="CHEBI:64076"/>
    </ligand>
</feature>
<dbReference type="Pfam" id="PF03853">
    <property type="entry name" value="YjeF_N"/>
    <property type="match status" value="1"/>
</dbReference>
<dbReference type="Gene3D" id="3.40.1190.20">
    <property type="match status" value="1"/>
</dbReference>
<dbReference type="InterPro" id="IPR029056">
    <property type="entry name" value="Ribokinase-like"/>
</dbReference>
<feature type="domain" description="YjeF C-terminal" evidence="20">
    <location>
        <begin position="216"/>
        <end position="496"/>
    </location>
</feature>
<keyword evidence="12 17" id="KW-0456">Lyase</keyword>
<organism evidence="22">
    <name type="scientific">Methanothermobacter wolfeii</name>
    <name type="common">Methanobacterium wolfei</name>
    <dbReference type="NCBI Taxonomy" id="145261"/>
    <lineage>
        <taxon>Archaea</taxon>
        <taxon>Methanobacteriati</taxon>
        <taxon>Methanobacteriota</taxon>
        <taxon>Methanomada group</taxon>
        <taxon>Methanobacteria</taxon>
        <taxon>Methanobacteriales</taxon>
        <taxon>Methanobacteriaceae</taxon>
        <taxon>Methanothermobacter</taxon>
    </lineage>
</organism>
<dbReference type="PROSITE" id="PS51385">
    <property type="entry name" value="YJEF_N"/>
    <property type="match status" value="1"/>
</dbReference>
<comment type="function">
    <text evidence="14 19">Bifunctional enzyme that catalyzes the epimerization of the S- and R-forms of NAD(P)HX and the dehydration of the S-form of NAD(P)HX at the expense of ADP, which is converted to AMP. This allows the repair of both epimers of NAD(P)HX, a damaged form of NAD(P)H that is a result of enzymatic or heat-dependent hydration.</text>
</comment>
<dbReference type="PANTHER" id="PTHR12592">
    <property type="entry name" value="ATP-DEPENDENT (S)-NAD(P)H-HYDRATE DEHYDRATASE FAMILY MEMBER"/>
    <property type="match status" value="1"/>
</dbReference>
<comment type="function">
    <text evidence="17">Catalyzes the dehydration of the S-form of NAD(P)HX at the expense of ADP, which is converted to AMP. Together with NAD(P)HX epimerase, which catalyzes the epimerization of the S- and R-forms, the enzyme allows the repair of both epimers of NAD(P)HX, a damaged form of NAD(P)H that is a result of enzymatic or heat-dependent hydration.</text>
</comment>
<keyword evidence="13" id="KW-0511">Multifunctional enzyme</keyword>
<keyword evidence="10 17" id="KW-0520">NAD</keyword>
<evidence type="ECO:0000256" key="5">
    <source>
        <dbReference type="ARBA" id="ARBA00022723"/>
    </source>
</evidence>
<feature type="binding site" evidence="17">
    <location>
        <position position="370"/>
    </location>
    <ligand>
        <name>(6S)-NADPHX</name>
        <dbReference type="ChEBI" id="CHEBI:64076"/>
    </ligand>
</feature>
<dbReference type="SUPFAM" id="SSF64153">
    <property type="entry name" value="YjeF N-terminal domain-like"/>
    <property type="match status" value="1"/>
</dbReference>
<keyword evidence="9 18" id="KW-0630">Potassium</keyword>
<dbReference type="GO" id="GO:0052855">
    <property type="term" value="F:ADP-dependent NAD(P)H-hydrate dehydratase activity"/>
    <property type="evidence" value="ECO:0007669"/>
    <property type="project" value="UniProtKB-UniRule"/>
</dbReference>
<comment type="cofactor">
    <cofactor evidence="17">
        <name>Mg(2+)</name>
        <dbReference type="ChEBI" id="CHEBI:18420"/>
    </cofactor>
</comment>